<evidence type="ECO:0000313" key="2">
    <source>
        <dbReference type="EMBL" id="GEM50735.1"/>
    </source>
</evidence>
<gene>
    <name evidence="2" type="ORF">EB1_05250</name>
</gene>
<dbReference type="GeneID" id="84648749"/>
<dbReference type="SUPFAM" id="SSF51206">
    <property type="entry name" value="cAMP-binding domain-like"/>
    <property type="match status" value="1"/>
</dbReference>
<dbReference type="InterPro" id="IPR000595">
    <property type="entry name" value="cNMP-bd_dom"/>
</dbReference>
<dbReference type="InterPro" id="IPR018490">
    <property type="entry name" value="cNMP-bd_dom_sf"/>
</dbReference>
<sequence length="192" mass="22711">MKEFKEHIKENFGALTNEEIEILQSFFYEEELTKNEFFAQTDKYCNKLSLVKSGLLRIYRLSDGKEITQWISTPNYFVTEISSFFFDQPSRLSIQALTNVELLTIDKQSYSELNKKLPKWKEIETQFIAKCFAVLEDRVFSHLSMSAEERYNVYFEQNRELFNLVPLQYIASILGMSAETFSRIRKRKAENS</sequence>
<dbReference type="Pfam" id="PF00027">
    <property type="entry name" value="cNMP_binding"/>
    <property type="match status" value="1"/>
</dbReference>
<dbReference type="Proteomes" id="UP000321245">
    <property type="component" value="Unassembled WGS sequence"/>
</dbReference>
<dbReference type="Gene3D" id="2.60.120.10">
    <property type="entry name" value="Jelly Rolls"/>
    <property type="match status" value="1"/>
</dbReference>
<accession>A0A511ND56</accession>
<dbReference type="CDD" id="cd00038">
    <property type="entry name" value="CAP_ED"/>
    <property type="match status" value="1"/>
</dbReference>
<protein>
    <recommendedName>
        <fullName evidence="1">Cyclic nucleotide-binding domain-containing protein</fullName>
    </recommendedName>
</protein>
<name>A0A511ND56_9FLAO</name>
<dbReference type="RefSeq" id="WP_019973981.1">
    <property type="nucleotide sequence ID" value="NZ_BJXC01000002.1"/>
</dbReference>
<comment type="caution">
    <text evidence="2">The sequence shown here is derived from an EMBL/GenBank/DDBJ whole genome shotgun (WGS) entry which is preliminary data.</text>
</comment>
<dbReference type="STRING" id="1218108.GCA_000382425_00473"/>
<evidence type="ECO:0000259" key="1">
    <source>
        <dbReference type="PROSITE" id="PS50042"/>
    </source>
</evidence>
<feature type="domain" description="Cyclic nucleotide-binding" evidence="1">
    <location>
        <begin position="11"/>
        <end position="113"/>
    </location>
</feature>
<evidence type="ECO:0000313" key="3">
    <source>
        <dbReference type="Proteomes" id="UP000321245"/>
    </source>
</evidence>
<dbReference type="EMBL" id="BJXC01000002">
    <property type="protein sequence ID" value="GEM50735.1"/>
    <property type="molecule type" value="Genomic_DNA"/>
</dbReference>
<dbReference type="OrthoDB" id="758145at2"/>
<dbReference type="PROSITE" id="PS50042">
    <property type="entry name" value="CNMP_BINDING_3"/>
    <property type="match status" value="1"/>
</dbReference>
<keyword evidence="3" id="KW-1185">Reference proteome</keyword>
<dbReference type="AlphaFoldDB" id="A0A511ND56"/>
<organism evidence="2 3">
    <name type="scientific">Empedobacter brevis NBRC 14943 = ATCC 43319</name>
    <dbReference type="NCBI Taxonomy" id="1218108"/>
    <lineage>
        <taxon>Bacteria</taxon>
        <taxon>Pseudomonadati</taxon>
        <taxon>Bacteroidota</taxon>
        <taxon>Flavobacteriia</taxon>
        <taxon>Flavobacteriales</taxon>
        <taxon>Weeksellaceae</taxon>
        <taxon>Empedobacter</taxon>
    </lineage>
</organism>
<proteinExistence type="predicted"/>
<reference evidence="2 3" key="1">
    <citation type="submission" date="2019-07" db="EMBL/GenBank/DDBJ databases">
        <title>Whole genome shotgun sequence of Empedobacter brevis NBRC 14943.</title>
        <authorList>
            <person name="Hosoyama A."/>
            <person name="Uohara A."/>
            <person name="Ohji S."/>
            <person name="Ichikawa N."/>
        </authorList>
    </citation>
    <scope>NUCLEOTIDE SEQUENCE [LARGE SCALE GENOMIC DNA]</scope>
    <source>
        <strain evidence="2 3">NBRC 14943</strain>
    </source>
</reference>
<dbReference type="InterPro" id="IPR014710">
    <property type="entry name" value="RmlC-like_jellyroll"/>
</dbReference>